<comment type="caution">
    <text evidence="1">The sequence shown here is derived from an EMBL/GenBank/DDBJ whole genome shotgun (WGS) entry which is preliminary data.</text>
</comment>
<protein>
    <submittedName>
        <fullName evidence="1">Uncharacterized protein</fullName>
    </submittedName>
</protein>
<dbReference type="EMBL" id="LCRO01000005">
    <property type="protein sequence ID" value="KKW35635.1"/>
    <property type="molecule type" value="Genomic_DNA"/>
</dbReference>
<gene>
    <name evidence="1" type="ORF">UY83_C0005G0016</name>
</gene>
<evidence type="ECO:0000313" key="1">
    <source>
        <dbReference type="EMBL" id="KKW35635.1"/>
    </source>
</evidence>
<reference evidence="1 2" key="1">
    <citation type="journal article" date="2015" name="Nature">
        <title>rRNA introns, odd ribosomes, and small enigmatic genomes across a large radiation of phyla.</title>
        <authorList>
            <person name="Brown C.T."/>
            <person name="Hug L.A."/>
            <person name="Thomas B.C."/>
            <person name="Sharon I."/>
            <person name="Castelle C.J."/>
            <person name="Singh A."/>
            <person name="Wilkins M.J."/>
            <person name="Williams K.H."/>
            <person name="Banfield J.F."/>
        </authorList>
    </citation>
    <scope>NUCLEOTIDE SEQUENCE [LARGE SCALE GENOMIC DNA]</scope>
</reference>
<evidence type="ECO:0000313" key="2">
    <source>
        <dbReference type="Proteomes" id="UP000034740"/>
    </source>
</evidence>
<sequence length="198" mass="21318">MISKFFKTTRRLKDRLSKTSPLRGFSLIEALVSVLLLTGAITGPLSIAAQGFQGALVARDQVTAFFLAQDAVEFVQFARATNRLNPNNYDWLAGGTGGVVLTPCVSTDGSALCYFDSMQTGVFSCGGACGAMKYDPSTRAYNYDTGVQTPQKFTRTVKIETPVSGSAGEAALTVTVAWQDQGLLTRSVTVREHITNWQ</sequence>
<accession>A0A0G1XXM5</accession>
<organism evidence="1 2">
    <name type="scientific">Candidatus Adlerbacteria bacterium GW2011_GWA1_54_10</name>
    <dbReference type="NCBI Taxonomy" id="1618605"/>
    <lineage>
        <taxon>Bacteria</taxon>
        <taxon>Candidatus Adleribacteriota</taxon>
    </lineage>
</organism>
<dbReference type="AlphaFoldDB" id="A0A0G1XXM5"/>
<name>A0A0G1XXM5_9BACT</name>
<dbReference type="Proteomes" id="UP000034740">
    <property type="component" value="Unassembled WGS sequence"/>
</dbReference>
<proteinExistence type="predicted"/>